<protein>
    <submittedName>
        <fullName evidence="3">Uncharacterized protein</fullName>
    </submittedName>
</protein>
<evidence type="ECO:0000313" key="3">
    <source>
        <dbReference type="EMBL" id="CZT17418.1"/>
    </source>
</evidence>
<feature type="compositionally biased region" description="Basic and acidic residues" evidence="2">
    <location>
        <begin position="1"/>
        <end position="10"/>
    </location>
</feature>
<reference evidence="3 4" key="1">
    <citation type="submission" date="2016-03" db="EMBL/GenBank/DDBJ databases">
        <authorList>
            <person name="Ploux O."/>
        </authorList>
    </citation>
    <scope>NUCLEOTIDE SEQUENCE [LARGE SCALE GENOMIC DNA]</scope>
    <source>
        <strain evidence="3 4">URUG2</strain>
    </source>
</reference>
<dbReference type="EMBL" id="FJUY01000004">
    <property type="protein sequence ID" value="CZT17418.1"/>
    <property type="molecule type" value="Genomic_DNA"/>
</dbReference>
<sequence length="215" mass="24145">MSNIQDQKKEKKERKEKKEKKHSRKKRTPLSTTPSPNRVTKLRGKPTNSPSPLEKKILKGSTFPYGIDPLHALIPPSKEPTHWIQTRDLYATYPELLPSKSTSNSTSPSPPDVEFYNNLPNSPPGEVSSGVDVNLSSMEGREFWGLMEGAWGKFLRGETGRGRWEVGGEGKGAVGSLLWDERELEEAERELEEAEREVVEEVKRELGYGDEELGG</sequence>
<dbReference type="AlphaFoldDB" id="A0A2D3URY7"/>
<dbReference type="Proteomes" id="UP000225277">
    <property type="component" value="Unassembled WGS sequence"/>
</dbReference>
<dbReference type="GeneID" id="35598459"/>
<evidence type="ECO:0000256" key="1">
    <source>
        <dbReference type="SAM" id="Coils"/>
    </source>
</evidence>
<evidence type="ECO:0000313" key="4">
    <source>
        <dbReference type="Proteomes" id="UP000225277"/>
    </source>
</evidence>
<accession>A0A2D3URY7</accession>
<name>A0A2D3URY7_9PEZI</name>
<evidence type="ECO:0000256" key="2">
    <source>
        <dbReference type="SAM" id="MobiDB-lite"/>
    </source>
</evidence>
<feature type="coiled-coil region" evidence="1">
    <location>
        <begin position="177"/>
        <end position="204"/>
    </location>
</feature>
<dbReference type="RefSeq" id="XP_023624311.1">
    <property type="nucleotide sequence ID" value="XM_023768543.1"/>
</dbReference>
<proteinExistence type="predicted"/>
<feature type="compositionally biased region" description="Low complexity" evidence="2">
    <location>
        <begin position="98"/>
        <end position="107"/>
    </location>
</feature>
<feature type="region of interest" description="Disordered" evidence="2">
    <location>
        <begin position="95"/>
        <end position="132"/>
    </location>
</feature>
<feature type="compositionally biased region" description="Polar residues" evidence="2">
    <location>
        <begin position="29"/>
        <end position="38"/>
    </location>
</feature>
<feature type="region of interest" description="Disordered" evidence="2">
    <location>
        <begin position="1"/>
        <end position="57"/>
    </location>
</feature>
<organism evidence="3 4">
    <name type="scientific">Ramularia collo-cygni</name>
    <dbReference type="NCBI Taxonomy" id="112498"/>
    <lineage>
        <taxon>Eukaryota</taxon>
        <taxon>Fungi</taxon>
        <taxon>Dikarya</taxon>
        <taxon>Ascomycota</taxon>
        <taxon>Pezizomycotina</taxon>
        <taxon>Dothideomycetes</taxon>
        <taxon>Dothideomycetidae</taxon>
        <taxon>Mycosphaerellales</taxon>
        <taxon>Mycosphaerellaceae</taxon>
        <taxon>Ramularia</taxon>
    </lineage>
</organism>
<keyword evidence="4" id="KW-1185">Reference proteome</keyword>
<feature type="compositionally biased region" description="Basic residues" evidence="2">
    <location>
        <begin position="11"/>
        <end position="28"/>
    </location>
</feature>
<keyword evidence="1" id="KW-0175">Coiled coil</keyword>
<gene>
    <name evidence="3" type="ORF">RCC_03252</name>
</gene>